<keyword evidence="10" id="KW-0675">Receptor</keyword>
<dbReference type="GO" id="GO:0009881">
    <property type="term" value="F:photoreceptor activity"/>
    <property type="evidence" value="ECO:0007669"/>
    <property type="project" value="UniProtKB-KW"/>
</dbReference>
<evidence type="ECO:0000256" key="6">
    <source>
        <dbReference type="ARBA" id="ARBA00022606"/>
    </source>
</evidence>
<dbReference type="PROSITE" id="PS50109">
    <property type="entry name" value="HIS_KIN"/>
    <property type="match status" value="1"/>
</dbReference>
<evidence type="ECO:0000313" key="14">
    <source>
        <dbReference type="EMBL" id="SOD92802.1"/>
    </source>
</evidence>
<gene>
    <name evidence="14" type="ORF">SAMN06269250_4178</name>
</gene>
<name>A0A286GBD4_9BACT</name>
<dbReference type="InterPro" id="IPR003594">
    <property type="entry name" value="HATPase_dom"/>
</dbReference>
<reference evidence="15" key="1">
    <citation type="submission" date="2017-09" db="EMBL/GenBank/DDBJ databases">
        <authorList>
            <person name="Varghese N."/>
            <person name="Submissions S."/>
        </authorList>
    </citation>
    <scope>NUCLEOTIDE SEQUENCE [LARGE SCALE GENOMIC DNA]</scope>
    <source>
        <strain evidence="15">DSM 29961</strain>
    </source>
</reference>
<dbReference type="Gene3D" id="1.10.287.130">
    <property type="match status" value="1"/>
</dbReference>
<dbReference type="Gene3D" id="3.30.565.10">
    <property type="entry name" value="Histidine kinase-like ATPase, C-terminal domain"/>
    <property type="match status" value="1"/>
</dbReference>
<evidence type="ECO:0000256" key="5">
    <source>
        <dbReference type="ARBA" id="ARBA00022553"/>
    </source>
</evidence>
<dbReference type="PROSITE" id="PS50046">
    <property type="entry name" value="PHYTOCHROME_2"/>
    <property type="match status" value="1"/>
</dbReference>
<dbReference type="PRINTS" id="PR01033">
    <property type="entry name" value="PHYTOCHROME"/>
</dbReference>
<dbReference type="Pfam" id="PF08446">
    <property type="entry name" value="PAS_2"/>
    <property type="match status" value="1"/>
</dbReference>
<dbReference type="SMART" id="SM00387">
    <property type="entry name" value="HATPase_c"/>
    <property type="match status" value="1"/>
</dbReference>
<dbReference type="GO" id="GO:0007234">
    <property type="term" value="P:osmosensory signaling via phosphorelay pathway"/>
    <property type="evidence" value="ECO:0007669"/>
    <property type="project" value="TreeGrafter"/>
</dbReference>
<dbReference type="InterPro" id="IPR029016">
    <property type="entry name" value="GAF-like_dom_sf"/>
</dbReference>
<keyword evidence="6" id="KW-0716">Sensory transduction</keyword>
<dbReference type="InterPro" id="IPR003018">
    <property type="entry name" value="GAF"/>
</dbReference>
<evidence type="ECO:0000256" key="8">
    <source>
        <dbReference type="ARBA" id="ARBA00022777"/>
    </source>
</evidence>
<feature type="domain" description="Histidine kinase" evidence="13">
    <location>
        <begin position="531"/>
        <end position="745"/>
    </location>
</feature>
<comment type="catalytic activity">
    <reaction evidence="1">
        <text>ATP + protein L-histidine = ADP + protein N-phospho-L-histidine.</text>
        <dbReference type="EC" id="2.7.13.3"/>
    </reaction>
</comment>
<dbReference type="InterPro" id="IPR016132">
    <property type="entry name" value="Phyto_chromo_attachment"/>
</dbReference>
<dbReference type="GO" id="GO:0030295">
    <property type="term" value="F:protein kinase activator activity"/>
    <property type="evidence" value="ECO:0007669"/>
    <property type="project" value="TreeGrafter"/>
</dbReference>
<dbReference type="InterPro" id="IPR050351">
    <property type="entry name" value="BphY/WalK/GraS-like"/>
</dbReference>
<keyword evidence="9" id="KW-0157">Chromophore</keyword>
<dbReference type="InterPro" id="IPR036097">
    <property type="entry name" value="HisK_dim/P_sf"/>
</dbReference>
<evidence type="ECO:0000256" key="2">
    <source>
        <dbReference type="ARBA" id="ARBA00006402"/>
    </source>
</evidence>
<dbReference type="Gene3D" id="3.30.450.40">
    <property type="match status" value="1"/>
</dbReference>
<organism evidence="14 15">
    <name type="scientific">Spirosoma fluviale</name>
    <dbReference type="NCBI Taxonomy" id="1597977"/>
    <lineage>
        <taxon>Bacteria</taxon>
        <taxon>Pseudomonadati</taxon>
        <taxon>Bacteroidota</taxon>
        <taxon>Cytophagia</taxon>
        <taxon>Cytophagales</taxon>
        <taxon>Cytophagaceae</taxon>
        <taxon>Spirosoma</taxon>
    </lineage>
</organism>
<dbReference type="GO" id="GO:0009584">
    <property type="term" value="P:detection of visible light"/>
    <property type="evidence" value="ECO:0007669"/>
    <property type="project" value="InterPro"/>
</dbReference>
<keyword evidence="7" id="KW-0808">Transferase</keyword>
<dbReference type="InterPro" id="IPR013654">
    <property type="entry name" value="PAS_2"/>
</dbReference>
<accession>A0A286GBD4</accession>
<dbReference type="EC" id="2.7.13.3" evidence="3"/>
<dbReference type="InterPro" id="IPR013515">
    <property type="entry name" value="Phytochrome_cen-reg"/>
</dbReference>
<dbReference type="SMART" id="SM00388">
    <property type="entry name" value="HisKA"/>
    <property type="match status" value="1"/>
</dbReference>
<dbReference type="EMBL" id="OCNH01000003">
    <property type="protein sequence ID" value="SOD92802.1"/>
    <property type="molecule type" value="Genomic_DNA"/>
</dbReference>
<dbReference type="Pfam" id="PF02518">
    <property type="entry name" value="HATPase_c"/>
    <property type="match status" value="1"/>
</dbReference>
<dbReference type="PANTHER" id="PTHR42878">
    <property type="entry name" value="TWO-COMPONENT HISTIDINE KINASE"/>
    <property type="match status" value="1"/>
</dbReference>
<dbReference type="InterPro" id="IPR035965">
    <property type="entry name" value="PAS-like_dom_sf"/>
</dbReference>
<evidence type="ECO:0000256" key="1">
    <source>
        <dbReference type="ARBA" id="ARBA00000085"/>
    </source>
</evidence>
<keyword evidence="5" id="KW-0597">Phosphoprotein</keyword>
<dbReference type="AlphaFoldDB" id="A0A286GBD4"/>
<dbReference type="SUPFAM" id="SSF55781">
    <property type="entry name" value="GAF domain-like"/>
    <property type="match status" value="2"/>
</dbReference>
<keyword evidence="11" id="KW-0175">Coiled coil</keyword>
<dbReference type="GO" id="GO:0000155">
    <property type="term" value="F:phosphorelay sensor kinase activity"/>
    <property type="evidence" value="ECO:0007669"/>
    <property type="project" value="InterPro"/>
</dbReference>
<dbReference type="InterPro" id="IPR005467">
    <property type="entry name" value="His_kinase_dom"/>
</dbReference>
<evidence type="ECO:0000259" key="13">
    <source>
        <dbReference type="PROSITE" id="PS50109"/>
    </source>
</evidence>
<proteinExistence type="inferred from homology"/>
<protein>
    <recommendedName>
        <fullName evidence="3">histidine kinase</fullName>
        <ecNumber evidence="3">2.7.13.3</ecNumber>
    </recommendedName>
</protein>
<dbReference type="InterPro" id="IPR036890">
    <property type="entry name" value="HATPase_C_sf"/>
</dbReference>
<dbReference type="Pfam" id="PF01590">
    <property type="entry name" value="GAF"/>
    <property type="match status" value="1"/>
</dbReference>
<evidence type="ECO:0000256" key="10">
    <source>
        <dbReference type="ARBA" id="ARBA00023170"/>
    </source>
</evidence>
<dbReference type="PANTHER" id="PTHR42878:SF15">
    <property type="entry name" value="BACTERIOPHYTOCHROME"/>
    <property type="match status" value="1"/>
</dbReference>
<dbReference type="CDD" id="cd00082">
    <property type="entry name" value="HisKA"/>
    <property type="match status" value="1"/>
</dbReference>
<dbReference type="SUPFAM" id="SSF47384">
    <property type="entry name" value="Homodimeric domain of signal transducing histidine kinase"/>
    <property type="match status" value="1"/>
</dbReference>
<dbReference type="GO" id="GO:0006355">
    <property type="term" value="P:regulation of DNA-templated transcription"/>
    <property type="evidence" value="ECO:0007669"/>
    <property type="project" value="InterPro"/>
</dbReference>
<keyword evidence="4" id="KW-0600">Photoreceptor protein</keyword>
<dbReference type="SUPFAM" id="SSF55874">
    <property type="entry name" value="ATPase domain of HSP90 chaperone/DNA topoisomerase II/histidine kinase"/>
    <property type="match status" value="1"/>
</dbReference>
<dbReference type="InterPro" id="IPR043150">
    <property type="entry name" value="Phytochrome_PHY_sf"/>
</dbReference>
<dbReference type="Proteomes" id="UP000219452">
    <property type="component" value="Unassembled WGS sequence"/>
</dbReference>
<evidence type="ECO:0000256" key="11">
    <source>
        <dbReference type="SAM" id="Coils"/>
    </source>
</evidence>
<evidence type="ECO:0000256" key="7">
    <source>
        <dbReference type="ARBA" id="ARBA00022679"/>
    </source>
</evidence>
<keyword evidence="8 14" id="KW-0418">Kinase</keyword>
<dbReference type="Gene3D" id="3.30.450.20">
    <property type="entry name" value="PAS domain"/>
    <property type="match status" value="1"/>
</dbReference>
<keyword evidence="15" id="KW-1185">Reference proteome</keyword>
<dbReference type="OrthoDB" id="9766459at2"/>
<evidence type="ECO:0000256" key="9">
    <source>
        <dbReference type="ARBA" id="ARBA00022991"/>
    </source>
</evidence>
<feature type="domain" description="Phytochrome chromophore attachment site" evidence="12">
    <location>
        <begin position="146"/>
        <end position="305"/>
    </location>
</feature>
<dbReference type="SMART" id="SM00065">
    <property type="entry name" value="GAF"/>
    <property type="match status" value="1"/>
</dbReference>
<dbReference type="RefSeq" id="WP_097127987.1">
    <property type="nucleotide sequence ID" value="NZ_OCNH01000003.1"/>
</dbReference>
<dbReference type="Pfam" id="PF00360">
    <property type="entry name" value="PHY"/>
    <property type="match status" value="1"/>
</dbReference>
<dbReference type="FunFam" id="3.30.565.10:FF:000006">
    <property type="entry name" value="Sensor histidine kinase WalK"/>
    <property type="match status" value="1"/>
</dbReference>
<dbReference type="InterPro" id="IPR003661">
    <property type="entry name" value="HisK_dim/P_dom"/>
</dbReference>
<dbReference type="GO" id="GO:0000156">
    <property type="term" value="F:phosphorelay response regulator activity"/>
    <property type="evidence" value="ECO:0007669"/>
    <property type="project" value="TreeGrafter"/>
</dbReference>
<dbReference type="Pfam" id="PF00512">
    <property type="entry name" value="HisKA"/>
    <property type="match status" value="1"/>
</dbReference>
<dbReference type="InterPro" id="IPR001294">
    <property type="entry name" value="Phytochrome"/>
</dbReference>
<dbReference type="Gene3D" id="3.30.450.270">
    <property type="match status" value="1"/>
</dbReference>
<evidence type="ECO:0000256" key="4">
    <source>
        <dbReference type="ARBA" id="ARBA00022543"/>
    </source>
</evidence>
<evidence type="ECO:0000256" key="3">
    <source>
        <dbReference type="ARBA" id="ARBA00012438"/>
    </source>
</evidence>
<evidence type="ECO:0000313" key="15">
    <source>
        <dbReference type="Proteomes" id="UP000219452"/>
    </source>
</evidence>
<sequence length="746" mass="84249">MQATADLTTCEKEPIQWPGFIQSHGLLIAVDPVEFTIWQASENIEELAGQPVASLIGQSIATIQLGDLAGSLIHDMLVIAMRSGRPEAFNPYPVKIRGRDWLAIMHQQDGALIVELEPTSQLHGGLAKPLHSLIAQAMSDIQRSKTLSQLLEKTAQQIKQITGFDRVMIYRFGEDWHGEVVAEAREEHLVPFLGLHYPASDIPRQARELYKVNLVRGIADVEEPRVPILPVNYAQHNRPLDLTHATLRSVSPVHVEYLSNMGVRASMSISLLYRSELWGLIACHHYSGPRFIDYPARQSIKLVSQLLSTVLEIRKDDEESEVSDRLHDNELALYQQMIADWDVVQGLTKHPITILDLNEATGAALLFEEELHLLGDTPEPNEILTLIDWLKNTTPESVFQTNQLPNLYPPAEGFRTKAAGVLMVVLSRQMNEYLLWFKPEQIQDVSWGGNPDKPVEQTASGELRLSPRKSFDKWTQIVRNKSQSWQQVEVALALKLREDLLQIVAGKANQIRALNEQLRLANEELEAFSYTVSHDLRSPLSSIKRYTEIYKEDYGDLMDDNAKAIFDRIVKASDRMSMLIRNIMQYSQVGSSGLARRLLPMKDMLLQLRDELLAGETTRDITFQIEETPDLEGDQTMVNQVFSNLLSNAIKYTRSVPEARIVIKGSQSNQEVIYAVTDNGIGIDMKQAGKVFELFQRLDSAASYEGYGVGLAIVKRILSRHQGKVWFESVPHQATTFYVSFPRRIS</sequence>
<feature type="coiled-coil region" evidence="11">
    <location>
        <begin position="504"/>
        <end position="531"/>
    </location>
</feature>
<dbReference type="SUPFAM" id="SSF55785">
    <property type="entry name" value="PYP-like sensor domain (PAS domain)"/>
    <property type="match status" value="1"/>
</dbReference>
<comment type="similarity">
    <text evidence="2">In the N-terminal section; belongs to the phytochrome family.</text>
</comment>
<evidence type="ECO:0000259" key="12">
    <source>
        <dbReference type="PROSITE" id="PS50046"/>
    </source>
</evidence>